<feature type="transmembrane region" description="Helical" evidence="1">
    <location>
        <begin position="72"/>
        <end position="92"/>
    </location>
</feature>
<comment type="caution">
    <text evidence="2">The sequence shown here is derived from an EMBL/GenBank/DDBJ whole genome shotgun (WGS) entry which is preliminary data.</text>
</comment>
<keyword evidence="1" id="KW-1133">Transmembrane helix</keyword>
<dbReference type="Proteomes" id="UP000248987">
    <property type="component" value="Unassembled WGS sequence"/>
</dbReference>
<feature type="transmembrane region" description="Helical" evidence="1">
    <location>
        <begin position="229"/>
        <end position="249"/>
    </location>
</feature>
<dbReference type="RefSeq" id="WP_111626036.1">
    <property type="nucleotide sequence ID" value="NZ_QLLQ01000024.1"/>
</dbReference>
<dbReference type="EMBL" id="QLLQ01000024">
    <property type="protein sequence ID" value="RAJ19106.1"/>
    <property type="molecule type" value="Genomic_DNA"/>
</dbReference>
<accession>A0A327RQ25</accession>
<feature type="transmembrane region" description="Helical" evidence="1">
    <location>
        <begin position="256"/>
        <end position="275"/>
    </location>
</feature>
<keyword evidence="1" id="KW-0472">Membrane</keyword>
<feature type="transmembrane region" description="Helical" evidence="1">
    <location>
        <begin position="135"/>
        <end position="153"/>
    </location>
</feature>
<gene>
    <name evidence="2" type="ORF">LX77_03645</name>
</gene>
<keyword evidence="3" id="KW-1185">Reference proteome</keyword>
<name>A0A327RQ25_9FLAO</name>
<feature type="transmembrane region" description="Helical" evidence="1">
    <location>
        <begin position="39"/>
        <end position="60"/>
    </location>
</feature>
<protein>
    <recommendedName>
        <fullName evidence="4">UbiA prenyltransferase family protein</fullName>
    </recommendedName>
</protein>
<proteinExistence type="predicted"/>
<keyword evidence="1" id="KW-0812">Transmembrane</keyword>
<dbReference type="AlphaFoldDB" id="A0A327RQ25"/>
<reference evidence="2 3" key="1">
    <citation type="submission" date="2018-06" db="EMBL/GenBank/DDBJ databases">
        <title>Genomic Encyclopedia of Archaeal and Bacterial Type Strains, Phase II (KMG-II): from individual species to whole genera.</title>
        <authorList>
            <person name="Goeker M."/>
        </authorList>
    </citation>
    <scope>NUCLEOTIDE SEQUENCE [LARGE SCALE GENOMIC DNA]</scope>
    <source>
        <strain evidence="2 3">DSM 12408</strain>
    </source>
</reference>
<evidence type="ECO:0008006" key="4">
    <source>
        <dbReference type="Google" id="ProtNLM"/>
    </source>
</evidence>
<feature type="transmembrane region" description="Helical" evidence="1">
    <location>
        <begin position="7"/>
        <end position="27"/>
    </location>
</feature>
<feature type="transmembrane region" description="Helical" evidence="1">
    <location>
        <begin position="165"/>
        <end position="184"/>
    </location>
</feature>
<evidence type="ECO:0000256" key="1">
    <source>
        <dbReference type="SAM" id="Phobius"/>
    </source>
</evidence>
<sequence length="276" mass="31989">MTQLKPLFDFYINSSIHVALAVLAMTYVTLLELNLPTDWSLLLFIFFSSITGYNFVKYFGLAKFHHRHLATWLKVIQVFSLACFLLMLWFALQLRLQTLLFIAVFAIVTFLYAIPFLPSHLFMDQQKNLRNIGGLKVYVIALVWAGVTVLLPVLNNNLGFSLDVWIMAGQRFILVMLLMLPFEIRDLQYDSLKLATIPQKIGVKNTKIMGLLMGILFLMLEFLKDEYSYKLILMTMAVTLTILLFIAFSNKNRSDYYSSFWVESVPILWLVLHLIF</sequence>
<organism evidence="2 3">
    <name type="scientific">Gelidibacter algens</name>
    <dbReference type="NCBI Taxonomy" id="49280"/>
    <lineage>
        <taxon>Bacteria</taxon>
        <taxon>Pseudomonadati</taxon>
        <taxon>Bacteroidota</taxon>
        <taxon>Flavobacteriia</taxon>
        <taxon>Flavobacteriales</taxon>
        <taxon>Flavobacteriaceae</taxon>
        <taxon>Gelidibacter</taxon>
    </lineage>
</organism>
<feature type="transmembrane region" description="Helical" evidence="1">
    <location>
        <begin position="205"/>
        <end position="223"/>
    </location>
</feature>
<feature type="transmembrane region" description="Helical" evidence="1">
    <location>
        <begin position="98"/>
        <end position="123"/>
    </location>
</feature>
<evidence type="ECO:0000313" key="3">
    <source>
        <dbReference type="Proteomes" id="UP000248987"/>
    </source>
</evidence>
<evidence type="ECO:0000313" key="2">
    <source>
        <dbReference type="EMBL" id="RAJ19106.1"/>
    </source>
</evidence>